<name>A0A9P5DRI7_9HYPO</name>
<protein>
    <submittedName>
        <fullName evidence="2">Peroxidase</fullName>
    </submittedName>
</protein>
<evidence type="ECO:0000256" key="1">
    <source>
        <dbReference type="SAM" id="SignalP"/>
    </source>
</evidence>
<dbReference type="OrthoDB" id="823504at2759"/>
<dbReference type="GO" id="GO:0006979">
    <property type="term" value="P:response to oxidative stress"/>
    <property type="evidence" value="ECO:0007669"/>
    <property type="project" value="InterPro"/>
</dbReference>
<accession>A0A9P5DRI7</accession>
<comment type="caution">
    <text evidence="2">The sequence shown here is derived from an EMBL/GenBank/DDBJ whole genome shotgun (WGS) entry which is preliminary data.</text>
</comment>
<dbReference type="PANTHER" id="PTHR11475:SF144">
    <property type="entry name" value="NAD(P)H OXIDASE (H2O2-FORMING)"/>
    <property type="match status" value="1"/>
</dbReference>
<dbReference type="InterPro" id="IPR037120">
    <property type="entry name" value="Haem_peroxidase_sf_animal"/>
</dbReference>
<dbReference type="InterPro" id="IPR019791">
    <property type="entry name" value="Haem_peroxidase_animal"/>
</dbReference>
<dbReference type="InterPro" id="IPR010255">
    <property type="entry name" value="Haem_peroxidase_sf"/>
</dbReference>
<proteinExistence type="predicted"/>
<reference evidence="2" key="1">
    <citation type="journal article" date="2017" name="Mycologia">
        <title>Fusarium algeriense, sp. nov., a novel toxigenic crown rot pathogen of durum wheat from Algeria is nested in the Fusarium burgessii species complex.</title>
        <authorList>
            <person name="Laraba I."/>
            <person name="Keddad A."/>
            <person name="Boureghda H."/>
            <person name="Abdallah N."/>
            <person name="Vaughan M.M."/>
            <person name="Proctor R.H."/>
            <person name="Busman M."/>
            <person name="O'Donnell K."/>
        </authorList>
    </citation>
    <scope>NUCLEOTIDE SEQUENCE</scope>
    <source>
        <strain evidence="2">NRRL 25174</strain>
    </source>
</reference>
<evidence type="ECO:0000313" key="3">
    <source>
        <dbReference type="Proteomes" id="UP000730481"/>
    </source>
</evidence>
<gene>
    <name evidence="2" type="ORF">FBEOM_14429</name>
</gene>
<reference evidence="2" key="2">
    <citation type="submission" date="2020-02" db="EMBL/GenBank/DDBJ databases">
        <title>Identification and distribution of gene clusters putatively required for synthesis of sphingolipid metabolism inhibitors in phylogenetically diverse species of the filamentous fungus Fusarium.</title>
        <authorList>
            <person name="Kim H.-S."/>
            <person name="Busman M."/>
            <person name="Brown D.W."/>
            <person name="Divon H."/>
            <person name="Uhlig S."/>
            <person name="Proctor R.H."/>
        </authorList>
    </citation>
    <scope>NUCLEOTIDE SEQUENCE</scope>
    <source>
        <strain evidence="2">NRRL 25174</strain>
    </source>
</reference>
<feature type="chain" id="PRO_5040197670" evidence="1">
    <location>
        <begin position="18"/>
        <end position="322"/>
    </location>
</feature>
<keyword evidence="2" id="KW-0575">Peroxidase</keyword>
<keyword evidence="3" id="KW-1185">Reference proteome</keyword>
<dbReference type="PROSITE" id="PS50292">
    <property type="entry name" value="PEROXIDASE_3"/>
    <property type="match status" value="1"/>
</dbReference>
<dbReference type="AlphaFoldDB" id="A0A9P5DRI7"/>
<keyword evidence="1" id="KW-0732">Signal</keyword>
<dbReference type="PANTHER" id="PTHR11475">
    <property type="entry name" value="OXIDASE/PEROXIDASE"/>
    <property type="match status" value="1"/>
</dbReference>
<feature type="signal peptide" evidence="1">
    <location>
        <begin position="1"/>
        <end position="17"/>
    </location>
</feature>
<evidence type="ECO:0000313" key="2">
    <source>
        <dbReference type="EMBL" id="KAF4331798.1"/>
    </source>
</evidence>
<dbReference type="Pfam" id="PF03098">
    <property type="entry name" value="An_peroxidase"/>
    <property type="match status" value="1"/>
</dbReference>
<dbReference type="Gene3D" id="1.10.640.10">
    <property type="entry name" value="Haem peroxidase domain superfamily, animal type"/>
    <property type="match status" value="1"/>
</dbReference>
<keyword evidence="2" id="KW-0560">Oxidoreductase</keyword>
<sequence>MAATMVTMMLTLSQTLSEFQEVFKNSTISNNTGSVLDLITLIGKPDQVVPVIGPQIPNEGPIEDPGTEARLLFRNLNYPLDPECLRIKSTWWYRTYEGHCNWLKEGESGEGSIGSARPRDYQQYTYADGISEPREGPNVRAVSNAFFKRKKKIYYDHTPLLLGLIEERHRDSEDEFIEVSMPQDEDIFPLDTVLKVPRTAPMPGTGTSKTKPRESINMATTWLDLSSLYGSIDEVALRLRSRIDGKLLTQEVQTPGTKARSSYLPFNDMEIPTNARPGVKAEDLFAGGDPRTNEDWLLLGVHTLLLREHNRLCDILKKQKPD</sequence>
<dbReference type="GO" id="GO:0004601">
    <property type="term" value="F:peroxidase activity"/>
    <property type="evidence" value="ECO:0007669"/>
    <property type="project" value="UniProtKB-KW"/>
</dbReference>
<dbReference type="EMBL" id="PVQB02001396">
    <property type="protein sequence ID" value="KAF4331798.1"/>
    <property type="molecule type" value="Genomic_DNA"/>
</dbReference>
<organism evidence="2 3">
    <name type="scientific">Fusarium beomiforme</name>
    <dbReference type="NCBI Taxonomy" id="44412"/>
    <lineage>
        <taxon>Eukaryota</taxon>
        <taxon>Fungi</taxon>
        <taxon>Dikarya</taxon>
        <taxon>Ascomycota</taxon>
        <taxon>Pezizomycotina</taxon>
        <taxon>Sordariomycetes</taxon>
        <taxon>Hypocreomycetidae</taxon>
        <taxon>Hypocreales</taxon>
        <taxon>Nectriaceae</taxon>
        <taxon>Fusarium</taxon>
        <taxon>Fusarium burgessii species complex</taxon>
    </lineage>
</organism>
<dbReference type="PRINTS" id="PR00457">
    <property type="entry name" value="ANPEROXIDASE"/>
</dbReference>
<dbReference type="Proteomes" id="UP000730481">
    <property type="component" value="Unassembled WGS sequence"/>
</dbReference>
<dbReference type="SUPFAM" id="SSF48113">
    <property type="entry name" value="Heme-dependent peroxidases"/>
    <property type="match status" value="1"/>
</dbReference>
<dbReference type="GO" id="GO:0020037">
    <property type="term" value="F:heme binding"/>
    <property type="evidence" value="ECO:0007669"/>
    <property type="project" value="InterPro"/>
</dbReference>